<dbReference type="AlphaFoldDB" id="A0AAP6ZNL9"/>
<accession>A0AAP6ZNL9</accession>
<name>A0AAP6ZNL9_9VIBR</name>
<reference evidence="1 2" key="1">
    <citation type="submission" date="2019-09" db="EMBL/GenBank/DDBJ databases">
        <title>Draft genome sequencing and comparative genomics of hatchery-associated Vibrios.</title>
        <authorList>
            <person name="Kehlet-Delgado H."/>
            <person name="Mueller R.S."/>
        </authorList>
    </citation>
    <scope>NUCLEOTIDE SEQUENCE [LARGE SCALE GENOMIC DNA]</scope>
    <source>
        <strain evidence="1 2">09-121-3</strain>
    </source>
</reference>
<dbReference type="Proteomes" id="UP000576645">
    <property type="component" value="Unassembled WGS sequence"/>
</dbReference>
<gene>
    <name evidence="1" type="ORF">F0238_21220</name>
</gene>
<sequence length="66" mass="7234">MPKFSLNGFVTVSASTTIEADTLEEAIKKAENLPVMHSTQAHGAESDVWVVEDMDGYAQEIYADED</sequence>
<evidence type="ECO:0000313" key="2">
    <source>
        <dbReference type="Proteomes" id="UP000576645"/>
    </source>
</evidence>
<evidence type="ECO:0000313" key="1">
    <source>
        <dbReference type="EMBL" id="NOJ25249.1"/>
    </source>
</evidence>
<proteinExistence type="predicted"/>
<dbReference type="EMBL" id="VTXP01000015">
    <property type="protein sequence ID" value="NOJ25249.1"/>
    <property type="molecule type" value="Genomic_DNA"/>
</dbReference>
<protein>
    <submittedName>
        <fullName evidence="1">Uncharacterized protein</fullName>
    </submittedName>
</protein>
<dbReference type="RefSeq" id="WP_171353745.1">
    <property type="nucleotide sequence ID" value="NZ_VTXP01000015.1"/>
</dbReference>
<comment type="caution">
    <text evidence="1">The sequence shown here is derived from an EMBL/GenBank/DDBJ whole genome shotgun (WGS) entry which is preliminary data.</text>
</comment>
<organism evidence="1 2">
    <name type="scientific">Vibrio coralliilyticus</name>
    <dbReference type="NCBI Taxonomy" id="190893"/>
    <lineage>
        <taxon>Bacteria</taxon>
        <taxon>Pseudomonadati</taxon>
        <taxon>Pseudomonadota</taxon>
        <taxon>Gammaproteobacteria</taxon>
        <taxon>Vibrionales</taxon>
        <taxon>Vibrionaceae</taxon>
        <taxon>Vibrio</taxon>
    </lineage>
</organism>